<dbReference type="InterPro" id="IPR057326">
    <property type="entry name" value="KR_dom"/>
</dbReference>
<dbReference type="PANTHER" id="PTHR24321">
    <property type="entry name" value="DEHYDROGENASES, SHORT CHAIN"/>
    <property type="match status" value="1"/>
</dbReference>
<dbReference type="GO" id="GO:0016491">
    <property type="term" value="F:oxidoreductase activity"/>
    <property type="evidence" value="ECO:0007669"/>
    <property type="project" value="UniProtKB-KW"/>
</dbReference>
<reference evidence="5" key="1">
    <citation type="submission" date="2020-05" db="EMBL/GenBank/DDBJ databases">
        <authorList>
            <person name="Chiriac C."/>
            <person name="Salcher M."/>
            <person name="Ghai R."/>
            <person name="Kavagutti S V."/>
        </authorList>
    </citation>
    <scope>NUCLEOTIDE SEQUENCE</scope>
</reference>
<gene>
    <name evidence="5" type="ORF">UFOPK1493_01965</name>
</gene>
<evidence type="ECO:0000256" key="1">
    <source>
        <dbReference type="ARBA" id="ARBA00006484"/>
    </source>
</evidence>
<evidence type="ECO:0000313" key="5">
    <source>
        <dbReference type="EMBL" id="CAB4563871.1"/>
    </source>
</evidence>
<comment type="similarity">
    <text evidence="1">Belongs to the short-chain dehydrogenases/reductases (SDR) family.</text>
</comment>
<protein>
    <submittedName>
        <fullName evidence="5">Unannotated protein</fullName>
    </submittedName>
</protein>
<dbReference type="Pfam" id="PF13561">
    <property type="entry name" value="adh_short_C2"/>
    <property type="match status" value="1"/>
</dbReference>
<keyword evidence="3" id="KW-0520">NAD</keyword>
<evidence type="ECO:0000256" key="2">
    <source>
        <dbReference type="ARBA" id="ARBA00023002"/>
    </source>
</evidence>
<sequence>MSESFSMQGKVAVVTGAAGGMGEAITRTLVEAGARVVACDRAAEPLRELCGSLGDAAADVAGDITDPETVRLMVATAVDRFGRLDAAVNGAAIEFERVPLHETTDEDFELMMAVNVTALFRCMRAEIAAMLAAGNGGSVVNIASTNAFKPQPNQPAYTASKHAVLGLTRSAALDYAASGIRVNAICPGTIDTPMLRNAMERRGRNPEEVAKRLSRFARFGTPQEIADACLWLCSGASSFTTGHALAVDGGMLGA</sequence>
<dbReference type="InterPro" id="IPR036291">
    <property type="entry name" value="NAD(P)-bd_dom_sf"/>
</dbReference>
<dbReference type="SMART" id="SM00822">
    <property type="entry name" value="PKS_KR"/>
    <property type="match status" value="1"/>
</dbReference>
<dbReference type="PROSITE" id="PS00061">
    <property type="entry name" value="ADH_SHORT"/>
    <property type="match status" value="1"/>
</dbReference>
<dbReference type="InterPro" id="IPR020904">
    <property type="entry name" value="Sc_DH/Rdtase_CS"/>
</dbReference>
<name>A0A6J6DID8_9ZZZZ</name>
<keyword evidence="2" id="KW-0560">Oxidoreductase</keyword>
<dbReference type="InterPro" id="IPR002347">
    <property type="entry name" value="SDR_fam"/>
</dbReference>
<dbReference type="SUPFAM" id="SSF51735">
    <property type="entry name" value="NAD(P)-binding Rossmann-fold domains"/>
    <property type="match status" value="1"/>
</dbReference>
<accession>A0A6J6DID8</accession>
<dbReference type="CDD" id="cd05233">
    <property type="entry name" value="SDR_c"/>
    <property type="match status" value="1"/>
</dbReference>
<dbReference type="PRINTS" id="PR00081">
    <property type="entry name" value="GDHRDH"/>
</dbReference>
<dbReference type="AlphaFoldDB" id="A0A6J6DID8"/>
<dbReference type="NCBIfam" id="NF005559">
    <property type="entry name" value="PRK07231.1"/>
    <property type="match status" value="1"/>
</dbReference>
<organism evidence="5">
    <name type="scientific">freshwater metagenome</name>
    <dbReference type="NCBI Taxonomy" id="449393"/>
    <lineage>
        <taxon>unclassified sequences</taxon>
        <taxon>metagenomes</taxon>
        <taxon>ecological metagenomes</taxon>
    </lineage>
</organism>
<evidence type="ECO:0000259" key="4">
    <source>
        <dbReference type="SMART" id="SM00822"/>
    </source>
</evidence>
<dbReference type="EMBL" id="CAEZSR010000069">
    <property type="protein sequence ID" value="CAB4563871.1"/>
    <property type="molecule type" value="Genomic_DNA"/>
</dbReference>
<dbReference type="FunFam" id="3.40.50.720:FF:000084">
    <property type="entry name" value="Short-chain dehydrogenase reductase"/>
    <property type="match status" value="1"/>
</dbReference>
<evidence type="ECO:0000256" key="3">
    <source>
        <dbReference type="ARBA" id="ARBA00023027"/>
    </source>
</evidence>
<dbReference type="PANTHER" id="PTHR24321:SF8">
    <property type="entry name" value="ESTRADIOL 17-BETA-DEHYDROGENASE 8-RELATED"/>
    <property type="match status" value="1"/>
</dbReference>
<proteinExistence type="inferred from homology"/>
<dbReference type="PRINTS" id="PR00080">
    <property type="entry name" value="SDRFAMILY"/>
</dbReference>
<dbReference type="Gene3D" id="3.40.50.720">
    <property type="entry name" value="NAD(P)-binding Rossmann-like Domain"/>
    <property type="match status" value="1"/>
</dbReference>
<feature type="domain" description="Ketoreductase" evidence="4">
    <location>
        <begin position="10"/>
        <end position="188"/>
    </location>
</feature>